<feature type="non-terminal residue" evidence="1">
    <location>
        <position position="1"/>
    </location>
</feature>
<gene>
    <name evidence="1" type="ORF">WMSIL1_LOCUS11500</name>
</gene>
<protein>
    <submittedName>
        <fullName evidence="1">Uncharacterized protein</fullName>
    </submittedName>
</protein>
<keyword evidence="2" id="KW-1185">Reference proteome</keyword>
<dbReference type="AlphaFoldDB" id="A0A564Z298"/>
<organism evidence="1 2">
    <name type="scientific">Hymenolepis diminuta</name>
    <name type="common">Rat tapeworm</name>
    <dbReference type="NCBI Taxonomy" id="6216"/>
    <lineage>
        <taxon>Eukaryota</taxon>
        <taxon>Metazoa</taxon>
        <taxon>Spiralia</taxon>
        <taxon>Lophotrochozoa</taxon>
        <taxon>Platyhelminthes</taxon>
        <taxon>Cestoda</taxon>
        <taxon>Eucestoda</taxon>
        <taxon>Cyclophyllidea</taxon>
        <taxon>Hymenolepididae</taxon>
        <taxon>Hymenolepis</taxon>
    </lineage>
</organism>
<evidence type="ECO:0000313" key="1">
    <source>
        <dbReference type="EMBL" id="VUZ53083.1"/>
    </source>
</evidence>
<accession>A0A564Z298</accession>
<dbReference type="Proteomes" id="UP000321570">
    <property type="component" value="Unassembled WGS sequence"/>
</dbReference>
<proteinExistence type="predicted"/>
<sequence>APKVIVLINATQFSSTRFKDVCRSLNTSLLLSAPNLNGQGEQLVDNVKRQLLVSQREETMEDFLYSKPLRNLYVIIEL</sequence>
<reference evidence="1 2" key="1">
    <citation type="submission" date="2019-07" db="EMBL/GenBank/DDBJ databases">
        <authorList>
            <person name="Jastrzebski P J."/>
            <person name="Paukszto L."/>
            <person name="Jastrzebski P J."/>
        </authorList>
    </citation>
    <scope>NUCLEOTIDE SEQUENCE [LARGE SCALE GENOMIC DNA]</scope>
    <source>
        <strain evidence="1 2">WMS-il1</strain>
    </source>
</reference>
<dbReference type="EMBL" id="CABIJS010000544">
    <property type="protein sequence ID" value="VUZ53083.1"/>
    <property type="molecule type" value="Genomic_DNA"/>
</dbReference>
<evidence type="ECO:0000313" key="2">
    <source>
        <dbReference type="Proteomes" id="UP000321570"/>
    </source>
</evidence>
<name>A0A564Z298_HYMDI</name>